<gene>
    <name evidence="1" type="primary">dsrH</name>
    <name evidence="1" type="ORF">I0D00_00960</name>
</gene>
<dbReference type="Gene3D" id="3.40.1260.10">
    <property type="entry name" value="DsrEFH-like"/>
    <property type="match status" value="1"/>
</dbReference>
<name>A0ABS5PVE9_9PSED</name>
<dbReference type="NCBIfam" id="TIGR03011">
    <property type="entry name" value="sulf_tusB_dsrH"/>
    <property type="match status" value="1"/>
</dbReference>
<comment type="caution">
    <text evidence="1">The sequence shown here is derived from an EMBL/GenBank/DDBJ whole genome shotgun (WGS) entry which is preliminary data.</text>
</comment>
<organism evidence="1 2">
    <name type="scientific">Pseudomonas lalucatii</name>
    <dbReference type="NCBI Taxonomy" id="1424203"/>
    <lineage>
        <taxon>Bacteria</taxon>
        <taxon>Pseudomonadati</taxon>
        <taxon>Pseudomonadota</taxon>
        <taxon>Gammaproteobacteria</taxon>
        <taxon>Pseudomonadales</taxon>
        <taxon>Pseudomonadaceae</taxon>
        <taxon>Pseudomonas</taxon>
    </lineage>
</organism>
<proteinExistence type="predicted"/>
<dbReference type="SUPFAM" id="SSF75169">
    <property type="entry name" value="DsrEFH-like"/>
    <property type="match status" value="1"/>
</dbReference>
<dbReference type="Proteomes" id="UP001196601">
    <property type="component" value="Unassembled WGS sequence"/>
</dbReference>
<dbReference type="InterPro" id="IPR007215">
    <property type="entry name" value="Sulphur_relay_TusB/DsrH"/>
</dbReference>
<sequence length="99" mass="10675">MPTLHLLSHSPFADDRLNSCLRLLGCADGLLLSGDAVYALSAGSAPHQALEQLPEGVELFALAEDLDARGLAVPARVQRVDYPQFVALTCRFAKVNSWL</sequence>
<evidence type="ECO:0000313" key="1">
    <source>
        <dbReference type="EMBL" id="MBS7660521.1"/>
    </source>
</evidence>
<dbReference type="PANTHER" id="PTHR37526">
    <property type="entry name" value="PROTEIN TUSB"/>
    <property type="match status" value="1"/>
</dbReference>
<keyword evidence="2" id="KW-1185">Reference proteome</keyword>
<dbReference type="PANTHER" id="PTHR37526:SF1">
    <property type="entry name" value="PROTEIN TUSB"/>
    <property type="match status" value="1"/>
</dbReference>
<accession>A0ABS5PVE9</accession>
<dbReference type="Pfam" id="PF04077">
    <property type="entry name" value="DsrH"/>
    <property type="match status" value="1"/>
</dbReference>
<reference evidence="1 2" key="1">
    <citation type="journal article" date="2021" name="Syst. Appl. Microbiol.">
        <title>Pseudomonas lalucatii sp. nov. isolated from Vallgornera, a karstic cave in Mallorca, Western Mediterranean.</title>
        <authorList>
            <person name="Busquets A."/>
            <person name="Mulet M."/>
            <person name="Gomila M."/>
            <person name="Garcia-Valdes E."/>
        </authorList>
    </citation>
    <scope>NUCLEOTIDE SEQUENCE [LARGE SCALE GENOMIC DNA]</scope>
    <source>
        <strain evidence="1 2">R1b54</strain>
    </source>
</reference>
<dbReference type="RefSeq" id="WP_213637897.1">
    <property type="nucleotide sequence ID" value="NZ_JADPMV010000001.1"/>
</dbReference>
<protein>
    <submittedName>
        <fullName evidence="1">Sulfurtransferase complex subunit TusB</fullName>
    </submittedName>
</protein>
<evidence type="ECO:0000313" key="2">
    <source>
        <dbReference type="Proteomes" id="UP001196601"/>
    </source>
</evidence>
<dbReference type="InterPro" id="IPR027396">
    <property type="entry name" value="DsrEFH-like"/>
</dbReference>
<dbReference type="EMBL" id="JADPMV010000001">
    <property type="protein sequence ID" value="MBS7660521.1"/>
    <property type="molecule type" value="Genomic_DNA"/>
</dbReference>